<comment type="caution">
    <text evidence="3">The sequence shown here is derived from an EMBL/GenBank/DDBJ whole genome shotgun (WGS) entry which is preliminary data.</text>
</comment>
<accession>A0ABU1S172</accession>
<dbReference type="PANTHER" id="PTHR30441">
    <property type="entry name" value="DUF748 DOMAIN-CONTAINING PROTEIN"/>
    <property type="match status" value="1"/>
</dbReference>
<dbReference type="InterPro" id="IPR007844">
    <property type="entry name" value="AsmA"/>
</dbReference>
<sequence length="827" mass="93739">MKEFIEKGKELSRTAKFRKILKRIGFVVVGFLGLILIFFIGLRIYFTQNKETIMTEINQKINDNIAGHVSIGDVGYKFLIGFPNFTVVLNKVELRDSLYAIHKRSALKAEEIEVRLNVLSLLHKKIDIEKVVLIDTKIDLFKDKNGLSNTNVRKSKPKTDKSNSDTDTQIDEVDFKNVVFISQNLQRNKLFHFEVNSLKCKINYKDDGWETDLFLNVFAKSMAFNTKKGSFIKDKKVKGKLVVQFSKTKNKIDVLTEKLGIGDDDFNIKASFGLDKDHPMMDINIKTHILWLNAARLLDPHIFKILNHFDITKPLDAQCSIKGDMNAEGDPEIIVDAQIKDNVLVSSEGETKDCSFEARYTNNFKNGLGYNDINSAIIIKKFTGNYRGIPVEIPNAAINNLEKPVATGDFHSKFDVVKLGNIFGEDLLKFNGGKANVDLKFNVNIVDLRISKPRFTGKVNIEKANMLLRSKNITFQTNVLLDFTQEALFIRNIKYQRDKNIVFLDGKIDNFLNLYYDDPENMVAVLNINSPFMDVKKFMSVLAHSQKTNEVKKVASTADTKKRIALVEKCQVVLNLNLEKMVYSNLTAKNAKIIVMAKNRRFFIKQGAIESCGGKITFASQLIPNGNLFDVKTNVDIATVNIPQFLTSFKNFGITSFQPKDIKGNLSATVDMSVKMTQNGDLVDDSAKGNLYYDIKNGELNDFKPIIKIGKFAFPNRDVKHIVFNDLSGRLNMSGSLVNVDYFKVSSNVLNFDVEGIYSFKKGTKLGLTVPLRNPEDDYKIKDLKEREAKRYKGIVLHLLVVDGKNGEMKIKMGKLQKENKKEKSKT</sequence>
<dbReference type="RefSeq" id="WP_310005492.1">
    <property type="nucleotide sequence ID" value="NZ_JAVDTX010000003.1"/>
</dbReference>
<dbReference type="Proteomes" id="UP001261871">
    <property type="component" value="Unassembled WGS sequence"/>
</dbReference>
<dbReference type="EMBL" id="JAVDTX010000003">
    <property type="protein sequence ID" value="MDR6844780.1"/>
    <property type="molecule type" value="Genomic_DNA"/>
</dbReference>
<evidence type="ECO:0000256" key="1">
    <source>
        <dbReference type="SAM" id="Phobius"/>
    </source>
</evidence>
<keyword evidence="4" id="KW-1185">Reference proteome</keyword>
<organism evidence="3 4">
    <name type="scientific">Flavobacterium granuli</name>
    <dbReference type="NCBI Taxonomy" id="280093"/>
    <lineage>
        <taxon>Bacteria</taxon>
        <taxon>Pseudomonadati</taxon>
        <taxon>Bacteroidota</taxon>
        <taxon>Flavobacteriia</taxon>
        <taxon>Flavobacteriales</taxon>
        <taxon>Flavobacteriaceae</taxon>
        <taxon>Flavobacterium</taxon>
    </lineage>
</organism>
<dbReference type="Pfam" id="PF05170">
    <property type="entry name" value="AsmA"/>
    <property type="match status" value="1"/>
</dbReference>
<dbReference type="InterPro" id="IPR052894">
    <property type="entry name" value="AsmA-related"/>
</dbReference>
<evidence type="ECO:0000259" key="2">
    <source>
        <dbReference type="Pfam" id="PF05170"/>
    </source>
</evidence>
<keyword evidence="1" id="KW-1133">Transmembrane helix</keyword>
<keyword evidence="1" id="KW-0812">Transmembrane</keyword>
<evidence type="ECO:0000313" key="4">
    <source>
        <dbReference type="Proteomes" id="UP001261871"/>
    </source>
</evidence>
<feature type="domain" description="AsmA" evidence="2">
    <location>
        <begin position="27"/>
        <end position="177"/>
    </location>
</feature>
<name>A0ABU1S172_9FLAO</name>
<gene>
    <name evidence="3" type="ORF">J2W95_001479</name>
</gene>
<dbReference type="PANTHER" id="PTHR30441:SF4">
    <property type="entry name" value="PROTEIN ASMA"/>
    <property type="match status" value="1"/>
</dbReference>
<feature type="transmembrane region" description="Helical" evidence="1">
    <location>
        <begin position="20"/>
        <end position="46"/>
    </location>
</feature>
<reference evidence="3 4" key="1">
    <citation type="submission" date="2023-07" db="EMBL/GenBank/DDBJ databases">
        <title>Sorghum-associated microbial communities from plants grown in Nebraska, USA.</title>
        <authorList>
            <person name="Schachtman D."/>
        </authorList>
    </citation>
    <scope>NUCLEOTIDE SEQUENCE [LARGE SCALE GENOMIC DNA]</scope>
    <source>
        <strain evidence="3 4">BE124</strain>
    </source>
</reference>
<keyword evidence="1" id="KW-0472">Membrane</keyword>
<evidence type="ECO:0000313" key="3">
    <source>
        <dbReference type="EMBL" id="MDR6844780.1"/>
    </source>
</evidence>
<proteinExistence type="predicted"/>
<protein>
    <recommendedName>
        <fullName evidence="2">AsmA domain-containing protein</fullName>
    </recommendedName>
</protein>